<organism evidence="4 5">
    <name type="scientific">Strongylocentrotus purpuratus</name>
    <name type="common">Purple sea urchin</name>
    <dbReference type="NCBI Taxonomy" id="7668"/>
    <lineage>
        <taxon>Eukaryota</taxon>
        <taxon>Metazoa</taxon>
        <taxon>Echinodermata</taxon>
        <taxon>Eleutherozoa</taxon>
        <taxon>Echinozoa</taxon>
        <taxon>Echinoidea</taxon>
        <taxon>Euechinoidea</taxon>
        <taxon>Echinacea</taxon>
        <taxon>Camarodonta</taxon>
        <taxon>Echinidea</taxon>
        <taxon>Strongylocentrotidae</taxon>
        <taxon>Strongylocentrotus</taxon>
    </lineage>
</organism>
<feature type="domain" description="HYR" evidence="3">
    <location>
        <begin position="1177"/>
        <end position="1259"/>
    </location>
</feature>
<feature type="domain" description="HYR" evidence="3">
    <location>
        <begin position="112"/>
        <end position="192"/>
    </location>
</feature>
<evidence type="ECO:0000313" key="5">
    <source>
        <dbReference type="Proteomes" id="UP000007110"/>
    </source>
</evidence>
<feature type="domain" description="HYR" evidence="3">
    <location>
        <begin position="1588"/>
        <end position="1668"/>
    </location>
</feature>
<proteinExistence type="predicted"/>
<feature type="domain" description="HYR" evidence="3">
    <location>
        <begin position="357"/>
        <end position="439"/>
    </location>
</feature>
<reference evidence="5" key="1">
    <citation type="submission" date="2015-02" db="EMBL/GenBank/DDBJ databases">
        <title>Genome sequencing for Strongylocentrotus purpuratus.</title>
        <authorList>
            <person name="Murali S."/>
            <person name="Liu Y."/>
            <person name="Vee V."/>
            <person name="English A."/>
            <person name="Wang M."/>
            <person name="Skinner E."/>
            <person name="Han Y."/>
            <person name="Muzny D.M."/>
            <person name="Worley K.C."/>
            <person name="Gibbs R.A."/>
        </authorList>
    </citation>
    <scope>NUCLEOTIDE SEQUENCE</scope>
</reference>
<accession>A0A7M7T1H4</accession>
<dbReference type="EnsemblMetazoa" id="XM_030991118">
    <property type="protein sequence ID" value="XP_030846978"/>
    <property type="gene ID" value="LOC105442731"/>
</dbReference>
<feature type="domain" description="HYR" evidence="3">
    <location>
        <begin position="1096"/>
        <end position="1176"/>
    </location>
</feature>
<keyword evidence="2" id="KW-1133">Transmembrane helix</keyword>
<feature type="domain" description="HYR" evidence="3">
    <location>
        <begin position="440"/>
        <end position="520"/>
    </location>
</feature>
<feature type="domain" description="HYR" evidence="3">
    <location>
        <begin position="2325"/>
        <end position="2407"/>
    </location>
</feature>
<feature type="domain" description="HYR" evidence="3">
    <location>
        <begin position="1997"/>
        <end position="2079"/>
    </location>
</feature>
<feature type="domain" description="HYR" evidence="3">
    <location>
        <begin position="1013"/>
        <end position="1095"/>
    </location>
</feature>
<feature type="domain" description="HYR" evidence="3">
    <location>
        <begin position="1260"/>
        <end position="1340"/>
    </location>
</feature>
<feature type="domain" description="HYR" evidence="3">
    <location>
        <begin position="604"/>
        <end position="684"/>
    </location>
</feature>
<dbReference type="InterPro" id="IPR003410">
    <property type="entry name" value="HYR_dom"/>
</dbReference>
<feature type="domain" description="HYR" evidence="3">
    <location>
        <begin position="1833"/>
        <end position="1915"/>
    </location>
</feature>
<feature type="domain" description="HYR" evidence="3">
    <location>
        <begin position="2080"/>
        <end position="2160"/>
    </location>
</feature>
<sequence>MGQTAMKQSHTNVVVSLFNWIDYPLQYLSADTTPLDFTCPSNLNETVPRGQTQVFISWQIPTATDESGTTYQITSSRGPGVFSPGTYDITYVAKDPSENEWSCTFTITVFEPDTTPLDFTCPSNLNETVPRGQTQVFISWQIPTATDESGTTYQITSSRGPGVFSPGTYDITYVAKDPSENEWSCTFTITVFEPDTTPLDFTCPSNLNETVPRGQTQVFISWQIPTATDESGTTYQITSSRGPGVFSPGTYDVTYVAKDPSENEWSCTFTITVFEPDTTPLDFTCPSNLNETVPRGQTQVFISWQIPTATDESGTTYQITSSRGPGVFSPGTYDITYVAKDPSENEWSCTFTITVFEPDTTPLDFTCPSNLNETVPRGQTQVFISWQIPTATDESGTTYQITSSRGPGVFSPGTYDITYVAKDPSENEWSCTFTITVFEPDTTPLDFTCPSNLNETVPRGQTQVFISWQIPTATDESGTTYQITSSRGPGVFSPGTYDITYVAKDPSENEWSCTFTITVFEPDTTPLDFTCPSNLNETVPRGQTQVFISWQIPTATDESGTTYQITSSRGPGVFSPGTYDITYVAKDPSENEWSCTFTITVFEPDTTPLDFTCPSNLNETVPRGQTQVFISWQIPTATDESGTTYQITSSRGPGVFSPGTYDITYVAKDPSENEWSCTFTITVFEPDTTPLDFTCPSNLNETVPRGQTQVFISWQIPTATDESGTTYQITSSRGPGVFSPGTYDITYVAKDPSENEWSCTFTITVFEPDTTPLDFTCPSNLNETVPRGQTQVFISWQIPTATDESGTTYQITSSRGPGVFSPGTYDITYVAKDPSENEWSCTFTITVFEPDTTPLDFTCPSNLNETVPRGQTQVFISWQIPTATDESGTTYQITSSRGPGVFSPGTYDITYVAKDPSENEWSCTFTITVFEPDTTPLDFTCPSNLNETVPRGQTQVFISWQIPTATDESGTTYQITSSRGPGVFSPGTYDITYVAKDPSENEWSCTFTITVFEPDTTPLDFTCPSNLNETVPRGQTQVFISWQIPTATDESGTTYQITSSRGPGVFSPGTYDITYVAKDPSENEWSCTFTITVFEPDTTPLDFTCPSNLNETVPRGQTQVFISWQIPTATDESGTTYQITSSRGPGVFSPGTYDITYVAKDPSENEWSCTFTITVFEPDTTPLDFTCPSNLNETVPRGQTQVFISWQIPTATDESGTTYQITSSRGPGVFSPGTYDITYVAKDPSENEWSCTFTITVFEPDTTPLDFTCPSNLNETVPRGQTQVFISWQIPTATDESGTTYQITSSRGPGVFSPGTYDITYVAKDPSENEWSCTFTITVFEPDTTPLDFTCPSNLNETVPRGQTQVFISWQIPTATDESGTTYQITSSRGPGVFSPGTYDITYVAKDPSENEWSCTFTITVFEPDTTPLDFTCPSNLNETVPRGQTQVFISWQIPTATDESGTTYQITSSRGPGVFSPGTYDITYVAKDPSENEWSCTFTITVFEPDTTPLDFTCPSNLNETVPRGQTQVFISWQIPTATDESGTTYQITSSRGPGVFSPGTYDITYVAKDPSENEWSCTFTITVFEPDTTPLDFTCPSNLNETVPRGQTQVFISWQIPTATDESGTTYQITSSRGPGVFSPGTYDITYVAKDPSENEWSCTFTITVFEPDTTPLDFTCPSNLNETVPRGQTQVFISWQIPTATDESGTTYQITSSRGPGVFSPGTYDITYVAKDPSENEWSCTFTITVFEPDTTPLDFTCPSNLNETVPRGQTQVFISWQIPTATDESGTTYQITSSRGPGVFSPGTYDITYVAKDPSENEWSCTFTITVFEPDTTPLDFTCPSNLNETVPRGQTQVFISWQIPTATDESGTTYQITSSRGPGVFSPGTYDITYVAKDPSENEWSCTFTITVFEPDTTPLDFTCPSNLNETVPRGQTQVFISWQIPTATDESGTTYQITSSRGPGVFSPGTYDITYVAKDPSENEWSCTFTITVFEPDTTPLDFTCPSNLNETVPRGQTQVFISWQIPTATDESGTTYQITSSRGPGVFSPGTYDITYVAKDPSENEWSCTFTITVFEPDTTPLDFTCPSNLNETVPRGQTQVFISWQIPTATDESGTTYQITSSRGPGVFSPGTYDITYVAKDPSENEWSCTFTITVFEPDTTPLDFTCPSNLNETVPRGQTQVFISWQIPTATDESGTTYQITSSRGPGVFSPGTYDITYVAKDPSENEWSCTFTITVFEPDTTPLDFTCPSNLNETVPRGQTQVFISWQIPTATDESGTTYQITSSRGPGVFSPGTYDITYVAKDPSENEWSCTFTITVFEPDTTPLDFTCPSNLNETVPRGQTQVFISWQIPTATDESGTTYQITSSRGPGVFSPGTYDITYVAKDPSENEWSCTFTITVFEPDTTPLDFTCPSNLNETVPRGQTKVFISWQIPTATDESGTTYQITSSRGPGVFSPGTYDITYVAKDPSENEWSCTFTITVFEPDTTPLDFTCPSNLNETVPRGQTQVFISWQIPTATDERVCSLQEHMILLIVFPFLYLYFYIVLNPYFVGQVAEGR</sequence>
<evidence type="ECO:0000256" key="1">
    <source>
        <dbReference type="ARBA" id="ARBA00022737"/>
    </source>
</evidence>
<dbReference type="PANTHER" id="PTHR24273">
    <property type="entry name" value="FI04643P-RELATED"/>
    <property type="match status" value="1"/>
</dbReference>
<feature type="domain" description="HYR" evidence="3">
    <location>
        <begin position="2161"/>
        <end position="2243"/>
    </location>
</feature>
<feature type="domain" description="HYR" evidence="3">
    <location>
        <begin position="1752"/>
        <end position="1832"/>
    </location>
</feature>
<reference evidence="4" key="2">
    <citation type="submission" date="2021-01" db="UniProtKB">
        <authorList>
            <consortium name="EnsemblMetazoa"/>
        </authorList>
    </citation>
    <scope>IDENTIFICATION</scope>
</reference>
<evidence type="ECO:0000256" key="2">
    <source>
        <dbReference type="SAM" id="Phobius"/>
    </source>
</evidence>
<dbReference type="Proteomes" id="UP000007110">
    <property type="component" value="Unassembled WGS sequence"/>
</dbReference>
<dbReference type="Pfam" id="PF02494">
    <property type="entry name" value="HYR"/>
    <property type="match status" value="30"/>
</dbReference>
<evidence type="ECO:0000259" key="3">
    <source>
        <dbReference type="PROSITE" id="PS50825"/>
    </source>
</evidence>
<dbReference type="RefSeq" id="XP_030846978.1">
    <property type="nucleotide sequence ID" value="XM_030991118.1"/>
</dbReference>
<feature type="domain" description="HYR" evidence="3">
    <location>
        <begin position="768"/>
        <end position="848"/>
    </location>
</feature>
<dbReference type="PANTHER" id="PTHR24273:SF32">
    <property type="entry name" value="HYALIN"/>
    <property type="match status" value="1"/>
</dbReference>
<dbReference type="GeneID" id="105442731"/>
<feature type="domain" description="HYR" evidence="3">
    <location>
        <begin position="1424"/>
        <end position="1504"/>
    </location>
</feature>
<feature type="domain" description="HYR" evidence="3">
    <location>
        <begin position="849"/>
        <end position="931"/>
    </location>
</feature>
<dbReference type="InParanoid" id="A0A7M7T1H4"/>
<feature type="domain" description="HYR" evidence="3">
    <location>
        <begin position="1341"/>
        <end position="1423"/>
    </location>
</feature>
<feature type="domain" description="HYR" evidence="3">
    <location>
        <begin position="1669"/>
        <end position="1751"/>
    </location>
</feature>
<feature type="domain" description="HYR" evidence="3">
    <location>
        <begin position="521"/>
        <end position="603"/>
    </location>
</feature>
<feature type="domain" description="HYR" evidence="3">
    <location>
        <begin position="932"/>
        <end position="1012"/>
    </location>
</feature>
<dbReference type="PROSITE" id="PS50825">
    <property type="entry name" value="HYR"/>
    <property type="match status" value="30"/>
</dbReference>
<keyword evidence="2" id="KW-0472">Membrane</keyword>
<keyword evidence="2" id="KW-0812">Transmembrane</keyword>
<feature type="domain" description="HYR" evidence="3">
    <location>
        <begin position="2244"/>
        <end position="2324"/>
    </location>
</feature>
<keyword evidence="1" id="KW-0677">Repeat</keyword>
<feature type="domain" description="HYR" evidence="3">
    <location>
        <begin position="685"/>
        <end position="767"/>
    </location>
</feature>
<evidence type="ECO:0000313" key="4">
    <source>
        <dbReference type="EnsemblMetazoa" id="XP_030846978"/>
    </source>
</evidence>
<dbReference type="KEGG" id="spu:105442731"/>
<feature type="domain" description="HYR" evidence="3">
    <location>
        <begin position="276"/>
        <end position="356"/>
    </location>
</feature>
<feature type="domain" description="HYR" evidence="3">
    <location>
        <begin position="1505"/>
        <end position="1587"/>
    </location>
</feature>
<feature type="domain" description="HYR" evidence="3">
    <location>
        <begin position="30"/>
        <end position="111"/>
    </location>
</feature>
<feature type="domain" description="HYR" evidence="3">
    <location>
        <begin position="193"/>
        <end position="275"/>
    </location>
</feature>
<keyword evidence="5" id="KW-1185">Reference proteome</keyword>
<name>A0A7M7T1H4_STRPU</name>
<feature type="domain" description="HYR" evidence="3">
    <location>
        <begin position="1916"/>
        <end position="1996"/>
    </location>
</feature>
<protein>
    <recommendedName>
        <fullName evidence="3">HYR domain-containing protein</fullName>
    </recommendedName>
</protein>
<feature type="domain" description="HYR" evidence="3">
    <location>
        <begin position="2408"/>
        <end position="2489"/>
    </location>
</feature>
<feature type="transmembrane region" description="Helical" evidence="2">
    <location>
        <begin position="2535"/>
        <end position="2557"/>
    </location>
</feature>